<protein>
    <submittedName>
        <fullName evidence="1">Baseplate tail tube cap</fullName>
    </submittedName>
</protein>
<dbReference type="OrthoDB" id="18616at10239"/>
<proteinExistence type="predicted"/>
<accession>Q0QZL4</accession>
<organism evidence="1 2">
    <name type="scientific">Synechococcus phage syn9</name>
    <dbReference type="NCBI Taxonomy" id="382359"/>
    <lineage>
        <taxon>Viruses</taxon>
        <taxon>Duplodnaviria</taxon>
        <taxon>Heunggongvirae</taxon>
        <taxon>Uroviricota</taxon>
        <taxon>Caudoviricetes</taxon>
        <taxon>Pantevenvirales</taxon>
        <taxon>Kyanoviridae</taxon>
        <taxon>Ormenosvirus</taxon>
        <taxon>Ormenosvirus syn9</taxon>
    </lineage>
</organism>
<dbReference type="Proteomes" id="UP000000909">
    <property type="component" value="Segment"/>
</dbReference>
<sequence>MSSVLRYPLKAPMPGNQYLESTEGPTGRVDYLRFQRFRLQYKDGQYGGLNLPDNATQVQLNKTIAYVSMPQNLTAAYMPNYAQVGQGILGIAGAKVAGAVEAGLSGDQLNDLLTETLQSTAGAAIPELLYNKGAGVLQNLNNMGSLGGSVSGNNLMALGTGKIMNPYTEQIFQGISFRNHSFSQKMLARNKKEAREIVKLIEYFKTGALPILEGGKYKKKKRGNNSSGGNNIFTSKKTVAGRFLKIPDYFLLEFVRVNPETDTIAPIPHYKFQPCVCTGVNVNYTPDGQYVSFKDAIADLREDGDGGLKQMMVPAVEISLQFAETRILTQQDAEAGF</sequence>
<organismHost>
    <name type="scientific">Synechococcus</name>
    <dbReference type="NCBI Taxonomy" id="1129"/>
</organismHost>
<name>Q0QZL4_BPSYS</name>
<dbReference type="RefSeq" id="YP_717681.1">
    <property type="nucleotide sequence ID" value="NC_008296.2"/>
</dbReference>
<reference evidence="1 2" key="1">
    <citation type="journal article" date="2007" name="Environ. Microbiol.">
        <title>Genomic and structural analysis of Syn9, a cyanophage infecting marine Prochlorococcus and Synechococcus.</title>
        <authorList>
            <person name="Weigele P.R."/>
            <person name="Pope W.H."/>
            <person name="Pedulla M.L."/>
            <person name="Houtz J.M."/>
            <person name="Smith A.L."/>
            <person name="Conway J.F."/>
            <person name="King J."/>
            <person name="Hatfull G.F."/>
            <person name="Lawrence J.G."/>
            <person name="Hendrix R.W."/>
        </authorList>
    </citation>
    <scope>NUCLEOTIDE SEQUENCE</scope>
</reference>
<dbReference type="GeneID" id="4239121"/>
<evidence type="ECO:0000313" key="2">
    <source>
        <dbReference type="Proteomes" id="UP000000909"/>
    </source>
</evidence>
<evidence type="ECO:0000313" key="1">
    <source>
        <dbReference type="EMBL" id="ABA46983.1"/>
    </source>
</evidence>
<dbReference type="KEGG" id="vg:4239121"/>
<keyword evidence="2" id="KW-1185">Reference proteome</keyword>
<dbReference type="EMBL" id="DQ149023">
    <property type="protein sequence ID" value="ABA46983.1"/>
    <property type="molecule type" value="Genomic_DNA"/>
</dbReference>